<dbReference type="STRING" id="1618023.UH38_07615"/>
<dbReference type="Pfam" id="PF00132">
    <property type="entry name" value="Hexapep"/>
    <property type="match status" value="1"/>
</dbReference>
<dbReference type="Proteomes" id="UP000032452">
    <property type="component" value="Unassembled WGS sequence"/>
</dbReference>
<dbReference type="SUPFAM" id="SSF51161">
    <property type="entry name" value="Trimeric LpxA-like enzymes"/>
    <property type="match status" value="2"/>
</dbReference>
<dbReference type="Gene3D" id="2.160.10.10">
    <property type="entry name" value="Hexapeptide repeat proteins"/>
    <property type="match status" value="2"/>
</dbReference>
<dbReference type="RefSeq" id="WP_045054047.1">
    <property type="nucleotide sequence ID" value="NZ_CAWMDP010000038.1"/>
</dbReference>
<dbReference type="GO" id="GO:0016740">
    <property type="term" value="F:transferase activity"/>
    <property type="evidence" value="ECO:0007669"/>
    <property type="project" value="UniProtKB-KW"/>
</dbReference>
<dbReference type="InterPro" id="IPR011004">
    <property type="entry name" value="Trimer_LpxA-like_sf"/>
</dbReference>
<dbReference type="AlphaFoldDB" id="A0A0D8ZYK9"/>
<protein>
    <submittedName>
        <fullName evidence="3">Transferase</fullName>
    </submittedName>
</protein>
<name>A0A0D8ZYK9_9CYAN</name>
<dbReference type="InterPro" id="IPR051159">
    <property type="entry name" value="Hexapeptide_acetyltransf"/>
</dbReference>
<proteinExistence type="predicted"/>
<evidence type="ECO:0000313" key="3">
    <source>
        <dbReference type="EMBL" id="KJH72286.1"/>
    </source>
</evidence>
<dbReference type="GO" id="GO:0031470">
    <property type="term" value="C:carboxysome"/>
    <property type="evidence" value="ECO:0007669"/>
    <property type="project" value="UniProtKB-ARBA"/>
</dbReference>
<accession>A0A0D8ZYK9</accession>
<evidence type="ECO:0000256" key="1">
    <source>
        <dbReference type="ARBA" id="ARBA00022679"/>
    </source>
</evidence>
<dbReference type="InterPro" id="IPR001451">
    <property type="entry name" value="Hexapep"/>
</dbReference>
<sequence>MPIKESTRLMRIKELLLTTCVDWIPTIALGVLIRNIAYRFIFKKQEGSVYIQDGAEFIGAHNIEIGAGTSVSRGVRIALRCAKNSMNLGSSVTLEHGVDIRSAGSDCSIEIGDRTFVGPYVCVTGPGNIKIGKDCMIAAHSAIAANNHNFADPTKKINKQGITRQGIAIGDDCWLGFGVKILDGVTIGQGSVIGAGSVVTKSIPPYSIAVGVPARVIRSRQPIEHDLTSLMAS</sequence>
<keyword evidence="1 3" id="KW-0808">Transferase</keyword>
<reference evidence="3 4" key="1">
    <citation type="submission" date="2015-02" db="EMBL/GenBank/DDBJ databases">
        <title>Draft genome of a novel marine cyanobacterium (Chroococcales) isolated from South Atlantic Ocean.</title>
        <authorList>
            <person name="Rigonato J."/>
            <person name="Alvarenga D.O."/>
            <person name="Branco L.H."/>
            <person name="Varani A.M."/>
            <person name="Brandini F.P."/>
            <person name="Fiore M.F."/>
        </authorList>
    </citation>
    <scope>NUCLEOTIDE SEQUENCE [LARGE SCALE GENOMIC DNA]</scope>
    <source>
        <strain evidence="3 4">CENA595</strain>
    </source>
</reference>
<dbReference type="GO" id="GO:0043886">
    <property type="term" value="F:structural constituent of carboxysome shell"/>
    <property type="evidence" value="ECO:0007669"/>
    <property type="project" value="UniProtKB-ARBA"/>
</dbReference>
<dbReference type="InterPro" id="IPR018357">
    <property type="entry name" value="Hexapep_transf_CS"/>
</dbReference>
<dbReference type="PROSITE" id="PS00101">
    <property type="entry name" value="HEXAPEP_TRANSFERASES"/>
    <property type="match status" value="1"/>
</dbReference>
<dbReference type="PANTHER" id="PTHR23416:SF78">
    <property type="entry name" value="LIPOPOLYSACCHARIDE BIOSYNTHESIS O-ACETYL TRANSFERASE WBBJ-RELATED"/>
    <property type="match status" value="1"/>
</dbReference>
<dbReference type="CDD" id="cd04647">
    <property type="entry name" value="LbH_MAT_like"/>
    <property type="match status" value="1"/>
</dbReference>
<keyword evidence="4" id="KW-1185">Reference proteome</keyword>
<dbReference type="PANTHER" id="PTHR23416">
    <property type="entry name" value="SIALIC ACID SYNTHASE-RELATED"/>
    <property type="match status" value="1"/>
</dbReference>
<dbReference type="OrthoDB" id="9815592at2"/>
<dbReference type="EMBL" id="JYON01000006">
    <property type="protein sequence ID" value="KJH72286.1"/>
    <property type="molecule type" value="Genomic_DNA"/>
</dbReference>
<gene>
    <name evidence="3" type="ORF">UH38_07615</name>
</gene>
<dbReference type="PATRIC" id="fig|1618023.3.peg.3203"/>
<comment type="caution">
    <text evidence="3">The sequence shown here is derived from an EMBL/GenBank/DDBJ whole genome shotgun (WGS) entry which is preliminary data.</text>
</comment>
<organism evidence="3 4">
    <name type="scientific">Aliterella atlantica CENA595</name>
    <dbReference type="NCBI Taxonomy" id="1618023"/>
    <lineage>
        <taxon>Bacteria</taxon>
        <taxon>Bacillati</taxon>
        <taxon>Cyanobacteriota</taxon>
        <taxon>Cyanophyceae</taxon>
        <taxon>Chroococcidiopsidales</taxon>
        <taxon>Aliterellaceae</taxon>
        <taxon>Aliterella</taxon>
    </lineage>
</organism>
<evidence type="ECO:0000256" key="2">
    <source>
        <dbReference type="ARBA" id="ARBA00022737"/>
    </source>
</evidence>
<evidence type="ECO:0000313" key="4">
    <source>
        <dbReference type="Proteomes" id="UP000032452"/>
    </source>
</evidence>
<keyword evidence="2" id="KW-0677">Repeat</keyword>